<feature type="transmembrane region" description="Helical" evidence="1">
    <location>
        <begin position="154"/>
        <end position="172"/>
    </location>
</feature>
<protein>
    <submittedName>
        <fullName evidence="2">Uncharacterized protein</fullName>
    </submittedName>
</protein>
<evidence type="ECO:0000313" key="3">
    <source>
        <dbReference type="Proteomes" id="UP000326944"/>
    </source>
</evidence>
<keyword evidence="1" id="KW-0812">Transmembrane</keyword>
<dbReference type="KEGG" id="sulg:FJR48_06305"/>
<proteinExistence type="predicted"/>
<keyword evidence="1" id="KW-0472">Membrane</keyword>
<sequence length="292" mass="33305">MIKIILLFLLPLSIYASKILSYNVYDRTDRVDIMITFDVPYNGTIKKSRTTSKIIIKLQDASIESSKLKQISSKYIKTLAITPLEGYVQLIASVSENITLKVSKTADAYGLRLRFQKAGLVTKTNTSNTKSITTDSNSNLSYLPTKKTDDMTQSYYIVIAILIIGIIILFYIKKRVTPKNNNTKQQDANKITTNPLKHQDHEVSIRFQKNIDEKNSVVMLDFIDQSYLVMMGSNNVLLDRFQDDKPASQEEFNIILQDHQQMLENFLNNQDLQSETNVKSYSQKASSISYDV</sequence>
<accession>A0A5P8P0X0</accession>
<name>A0A5P8P0X0_9BACT</name>
<organism evidence="2 3">
    <name type="scientific">Sulfurimonas lithotrophica</name>
    <dbReference type="NCBI Taxonomy" id="2590022"/>
    <lineage>
        <taxon>Bacteria</taxon>
        <taxon>Pseudomonadati</taxon>
        <taxon>Campylobacterota</taxon>
        <taxon>Epsilonproteobacteria</taxon>
        <taxon>Campylobacterales</taxon>
        <taxon>Sulfurimonadaceae</taxon>
        <taxon>Sulfurimonas</taxon>
    </lineage>
</organism>
<keyword evidence="1" id="KW-1133">Transmembrane helix</keyword>
<dbReference type="Proteomes" id="UP000326944">
    <property type="component" value="Chromosome"/>
</dbReference>
<reference evidence="2 3" key="1">
    <citation type="submission" date="2019-09" db="EMBL/GenBank/DDBJ databases">
        <title>Sulfurimonas gotlandica sp. nov., a chemoautotrophic and psychrotolerant epsilonproteobacterium isolated from a pelagic redoxcline, and an emended description of the genus Sulfurimonas.</title>
        <authorList>
            <person name="Wang S."/>
            <person name="Jiang L."/>
            <person name="Shao S."/>
        </authorList>
    </citation>
    <scope>NUCLEOTIDE SEQUENCE [LARGE SCALE GENOMIC DNA]</scope>
    <source>
        <strain evidence="2 3">GYSZ_1</strain>
    </source>
</reference>
<dbReference type="AlphaFoldDB" id="A0A5P8P0X0"/>
<dbReference type="EMBL" id="CP043617">
    <property type="protein sequence ID" value="QFR49358.1"/>
    <property type="molecule type" value="Genomic_DNA"/>
</dbReference>
<evidence type="ECO:0000313" key="2">
    <source>
        <dbReference type="EMBL" id="QFR49358.1"/>
    </source>
</evidence>
<dbReference type="OrthoDB" id="5338856at2"/>
<evidence type="ECO:0000256" key="1">
    <source>
        <dbReference type="SAM" id="Phobius"/>
    </source>
</evidence>
<gene>
    <name evidence="2" type="ORF">FJR48_06305</name>
</gene>
<dbReference type="RefSeq" id="WP_152307301.1">
    <property type="nucleotide sequence ID" value="NZ_CP043617.1"/>
</dbReference>
<keyword evidence="3" id="KW-1185">Reference proteome</keyword>